<keyword evidence="2" id="KW-1185">Reference proteome</keyword>
<evidence type="ECO:0000313" key="2">
    <source>
        <dbReference type="Proteomes" id="UP001058098"/>
    </source>
</evidence>
<reference evidence="1" key="1">
    <citation type="submission" date="2020-09" db="EMBL/GenBank/DDBJ databases">
        <title>Rhizobia associated with sainfoin plants.</title>
        <authorList>
            <person name="Asharfi S."/>
            <person name="Kuzmanovic N."/>
            <person name="Bunk B."/>
            <person name="Sproeer C."/>
            <person name="Becker M."/>
            <person name="Thuenen T."/>
        </authorList>
    </citation>
    <scope>NUCLEOTIDE SEQUENCE</scope>
    <source>
        <strain evidence="1">OM4</strain>
    </source>
</reference>
<name>A0ABY5QRF7_9HYPH</name>
<evidence type="ECO:0000313" key="1">
    <source>
        <dbReference type="EMBL" id="UVC13598.1"/>
    </source>
</evidence>
<accession>A0ABY5QRF7</accession>
<proteinExistence type="predicted"/>
<gene>
    <name evidence="1" type="ORF">IHQ72_23155</name>
</gene>
<organism evidence="1 2">
    <name type="scientific">Mesorhizobium onobrychidis</name>
    <dbReference type="NCBI Taxonomy" id="2775404"/>
    <lineage>
        <taxon>Bacteria</taxon>
        <taxon>Pseudomonadati</taxon>
        <taxon>Pseudomonadota</taxon>
        <taxon>Alphaproteobacteria</taxon>
        <taxon>Hyphomicrobiales</taxon>
        <taxon>Phyllobacteriaceae</taxon>
        <taxon>Mesorhizobium</taxon>
    </lineage>
</organism>
<protein>
    <submittedName>
        <fullName evidence="1">Uncharacterized protein</fullName>
    </submittedName>
</protein>
<sequence length="79" mass="8533">MPAIVFGTDQLPDGFGNRLSSFCVKLCHVRDSSSFSPKLSRYEMVPAILIKFESVDGPSLARVAAGSMTAAMPLIWPLC</sequence>
<dbReference type="Proteomes" id="UP001058098">
    <property type="component" value="Chromosome"/>
</dbReference>
<dbReference type="EMBL" id="CP062229">
    <property type="protein sequence ID" value="UVC13598.1"/>
    <property type="molecule type" value="Genomic_DNA"/>
</dbReference>
<dbReference type="RefSeq" id="WP_258117522.1">
    <property type="nucleotide sequence ID" value="NZ_CP062229.1"/>
</dbReference>